<sequence length="133" mass="14540">MIHTLISQIRNILKLLLHQFRPSSPILILKTLKNRKSSISKIIRRPLCLKAMNQASPLDVKGVGFTGQLRRDKLQAIQAELVSGEQLESELEVEFGGFGEAFGDKREGAIEEGEELLGERSEGGLVVFGGGGV</sequence>
<dbReference type="Proteomes" id="UP001060215">
    <property type="component" value="Chromosome 5"/>
</dbReference>
<keyword evidence="2" id="KW-1185">Reference proteome</keyword>
<accession>A0ACC0HHA3</accession>
<gene>
    <name evidence="1" type="ORF">LOK49_LG06G02112</name>
</gene>
<organism evidence="1 2">
    <name type="scientific">Camellia lanceoleosa</name>
    <dbReference type="NCBI Taxonomy" id="1840588"/>
    <lineage>
        <taxon>Eukaryota</taxon>
        <taxon>Viridiplantae</taxon>
        <taxon>Streptophyta</taxon>
        <taxon>Embryophyta</taxon>
        <taxon>Tracheophyta</taxon>
        <taxon>Spermatophyta</taxon>
        <taxon>Magnoliopsida</taxon>
        <taxon>eudicotyledons</taxon>
        <taxon>Gunneridae</taxon>
        <taxon>Pentapetalae</taxon>
        <taxon>asterids</taxon>
        <taxon>Ericales</taxon>
        <taxon>Theaceae</taxon>
        <taxon>Camellia</taxon>
    </lineage>
</organism>
<reference evidence="1 2" key="1">
    <citation type="journal article" date="2022" name="Plant J.">
        <title>Chromosome-level genome of Camellia lanceoleosa provides a valuable resource for understanding genome evolution and self-incompatibility.</title>
        <authorList>
            <person name="Gong W."/>
            <person name="Xiao S."/>
            <person name="Wang L."/>
            <person name="Liao Z."/>
            <person name="Chang Y."/>
            <person name="Mo W."/>
            <person name="Hu G."/>
            <person name="Li W."/>
            <person name="Zhao G."/>
            <person name="Zhu H."/>
            <person name="Hu X."/>
            <person name="Ji K."/>
            <person name="Xiang X."/>
            <person name="Song Q."/>
            <person name="Yuan D."/>
            <person name="Jin S."/>
            <person name="Zhang L."/>
        </authorList>
    </citation>
    <scope>NUCLEOTIDE SEQUENCE [LARGE SCALE GENOMIC DNA]</scope>
    <source>
        <strain evidence="1">SQ_2022a</strain>
    </source>
</reference>
<dbReference type="EMBL" id="CM045762">
    <property type="protein sequence ID" value="KAI8011321.1"/>
    <property type="molecule type" value="Genomic_DNA"/>
</dbReference>
<protein>
    <submittedName>
        <fullName evidence="1">Uncharacterized protein</fullName>
    </submittedName>
</protein>
<evidence type="ECO:0000313" key="2">
    <source>
        <dbReference type="Proteomes" id="UP001060215"/>
    </source>
</evidence>
<comment type="caution">
    <text evidence="1">The sequence shown here is derived from an EMBL/GenBank/DDBJ whole genome shotgun (WGS) entry which is preliminary data.</text>
</comment>
<evidence type="ECO:0000313" key="1">
    <source>
        <dbReference type="EMBL" id="KAI8011321.1"/>
    </source>
</evidence>
<proteinExistence type="predicted"/>
<name>A0ACC0HHA3_9ERIC</name>